<sequence length="220" mass="22891">MSELVHAVHDALNRTAVPRTPEPDLLPARVRSGTRALPAPRVPAVDLAATLRGRRSRYAFAAAQPALADLAALLRLGAGTAPHAGGLPSVVPYLVVRGPGDLAPGVHRADLRLPLPGLVALRAGDPTAYVAAALDQPAFATRVPLWIALGIDLGATLGRYPPRHYRTLHLDAGATLQNLLLVATALGLAACPVMGYDDRAWGRLLDLPDDVLVAGLVAVG</sequence>
<dbReference type="PANTHER" id="PTHR43745">
    <property type="entry name" value="NITROREDUCTASE MJ1384-RELATED"/>
    <property type="match status" value="1"/>
</dbReference>
<dbReference type="KEGG" id="psim:KR76_27395"/>
<evidence type="ECO:0000313" key="1">
    <source>
        <dbReference type="EMBL" id="AJR18867.1"/>
    </source>
</evidence>
<dbReference type="PANTHER" id="PTHR43745:SF2">
    <property type="entry name" value="NITROREDUCTASE MJ1384-RELATED"/>
    <property type="match status" value="1"/>
</dbReference>
<dbReference type="Proteomes" id="UP000030300">
    <property type="component" value="Chromosome"/>
</dbReference>
<dbReference type="Pfam" id="PF00881">
    <property type="entry name" value="Nitroreductase"/>
    <property type="match status" value="1"/>
</dbReference>
<dbReference type="InterPro" id="IPR000415">
    <property type="entry name" value="Nitroreductase-like"/>
</dbReference>
<evidence type="ECO:0000313" key="2">
    <source>
        <dbReference type="Proteomes" id="UP000030300"/>
    </source>
</evidence>
<proteinExistence type="predicted"/>
<keyword evidence="2" id="KW-1185">Reference proteome</keyword>
<accession>A0A0C5XN60</accession>
<dbReference type="OrthoDB" id="3216751at2"/>
<dbReference type="HOGENOM" id="CLU_059362_3_2_11"/>
<reference evidence="1 2" key="1">
    <citation type="journal article" date="2015" name="Genome Announc.">
        <title>Complete Genome Sequence of Steroid-Transforming Nocardioides simplex VKM Ac-2033D.</title>
        <authorList>
            <person name="Shtratnikova V.Y."/>
            <person name="Schelkunov M.I."/>
            <person name="Pekov Y.A."/>
            <person name="Fokina V.V."/>
            <person name="Logacheva M.D."/>
            <person name="Sokolov S.L."/>
            <person name="Bragin E.Y."/>
            <person name="Ashapkin V.V."/>
            <person name="Donova M.V."/>
        </authorList>
    </citation>
    <scope>NUCLEOTIDE SEQUENCE [LARGE SCALE GENOMIC DNA]</scope>
    <source>
        <strain evidence="1 2">VKM Ac-2033D</strain>
    </source>
</reference>
<dbReference type="InterPro" id="IPR052544">
    <property type="entry name" value="Bacteriocin_Proc_Enz"/>
</dbReference>
<dbReference type="STRING" id="2045.KR76_27395"/>
<dbReference type="GO" id="GO:0016491">
    <property type="term" value="F:oxidoreductase activity"/>
    <property type="evidence" value="ECO:0007669"/>
    <property type="project" value="InterPro"/>
</dbReference>
<dbReference type="SUPFAM" id="SSF55469">
    <property type="entry name" value="FMN-dependent nitroreductase-like"/>
    <property type="match status" value="1"/>
</dbReference>
<name>A0A0C5XN60_NOCSI</name>
<dbReference type="AlphaFoldDB" id="A0A0C5XN60"/>
<gene>
    <name evidence="1" type="ORF">KR76_27395</name>
</gene>
<dbReference type="RefSeq" id="WP_052139186.1">
    <property type="nucleotide sequence ID" value="NZ_BJMC01000016.1"/>
</dbReference>
<dbReference type="InterPro" id="IPR029479">
    <property type="entry name" value="Nitroreductase"/>
</dbReference>
<organism evidence="1 2">
    <name type="scientific">Nocardioides simplex</name>
    <name type="common">Arthrobacter simplex</name>
    <dbReference type="NCBI Taxonomy" id="2045"/>
    <lineage>
        <taxon>Bacteria</taxon>
        <taxon>Bacillati</taxon>
        <taxon>Actinomycetota</taxon>
        <taxon>Actinomycetes</taxon>
        <taxon>Propionibacteriales</taxon>
        <taxon>Nocardioidaceae</taxon>
        <taxon>Pimelobacter</taxon>
    </lineage>
</organism>
<dbReference type="GeneID" id="96612456"/>
<dbReference type="Gene3D" id="3.40.109.10">
    <property type="entry name" value="NADH Oxidase"/>
    <property type="match status" value="1"/>
</dbReference>
<dbReference type="EMBL" id="CP009896">
    <property type="protein sequence ID" value="AJR18867.1"/>
    <property type="molecule type" value="Genomic_DNA"/>
</dbReference>
<protein>
    <submittedName>
        <fullName evidence="1">Uncharacterized protein</fullName>
    </submittedName>
</protein>